<feature type="domain" description="NACHT" evidence="4">
    <location>
        <begin position="261"/>
        <end position="591"/>
    </location>
</feature>
<dbReference type="Pfam" id="PF22733">
    <property type="entry name" value="NNH1"/>
    <property type="match status" value="1"/>
</dbReference>
<dbReference type="InterPro" id="IPR032675">
    <property type="entry name" value="LRR_dom_sf"/>
</dbReference>
<sequence>MVAGEAVLARVAGAVAGAVAKSLLAKSPGAGLARKAGSPAGPGRRPQALGEEETARLTRRLSAIRKRPWERLPENEWRAAADAVCEVFAATGTIDQRLLFAADLDPERLRTELLARSPGIVERAGLGEAGAAAFAELLGAACLHIVEYATSLPTFAARADVELMLRSGETRRRLAELLSHMNSTSGATEFDERYRDYIARTYGRVELFGLTLGCAQREWALSTAYISLKVACGEEARWAADASPHLAQASVSTEQALASCERMLLRGPAGSGKSTLVQWLATNAARRTFDPHHFEWNCCVPFVLRLRTLTQRGALPMPGEFLTATGNPLAGLAPAGWVEGLLTSGWALVLIDGVDEVPADQRRRTKEWLQSLLTAFPKARYVVTTRPSAVPEDWLDGQGFTSYALQPMDREDIRRFITHWHRAAGAEGAFEESLQQAVATRRELGRLATNPLMCALLCALNRDRRMHLPRARKELYDAALDMLLVRRDTERDIGTALEGVDLTRDEQTLLLQRLAYWLIRNGQTEAACGDAVEMIEEWLAAMPQVRAQGDAGRVFRHLLIRSGLLREPIPGSVHFVHRTFQDYLGARAAVEARDFGLLVSKAHDDQWEDVVRMAVGHARPDERARVLRQLMRRADRVKRDRHRLTLLMAACLEQAPELDPAVRADIEQRTKALLPPRSDEDAEALAKAGDLVLELLQGPEELDEESARATVRTAGLIGGDGGLAVISRFRGDERSPVQVALTRCWRAFDSQEFVDAVLADAALGKIWVPLETRDHVRALGQLPQIRNISVIGDHSIKQEIASHRALHWLHLIGNHKLNDLSPLIRCSQLHLLALTDCPALKDLSPLAETTVRCLQLNRRMEGVLLEPLSRHTKLHRLRIDCPVVDAVEEIPVGPQLAHLTLSRDAHSIALRGLEQWPRLSWLTITGESQAMELARHTHVPPLKSLDLWEQPALEVRSLIRHQKLRRLSLVRCTLNQGLAPLSEMPDLTSLRLHTCSSAGNGPVDLAPLASLEQLTVTVGMNTSVRGADQFPPERLIVNRPPGITPVSPPPYSL</sequence>
<keyword evidence="2" id="KW-0067">ATP-binding</keyword>
<reference evidence="5 6" key="1">
    <citation type="submission" date="2024-06" db="EMBL/GenBank/DDBJ databases">
        <title>The Natural Products Discovery Center: Release of the First 8490 Sequenced Strains for Exploring Actinobacteria Biosynthetic Diversity.</title>
        <authorList>
            <person name="Kalkreuter E."/>
            <person name="Kautsar S.A."/>
            <person name="Yang D."/>
            <person name="Bader C.D."/>
            <person name="Teijaro C.N."/>
            <person name="Fluegel L."/>
            <person name="Davis C.M."/>
            <person name="Simpson J.R."/>
            <person name="Lauterbach L."/>
            <person name="Steele A.D."/>
            <person name="Gui C."/>
            <person name="Meng S."/>
            <person name="Li G."/>
            <person name="Viehrig K."/>
            <person name="Ye F."/>
            <person name="Su P."/>
            <person name="Kiefer A.F."/>
            <person name="Nichols A."/>
            <person name="Cepeda A.J."/>
            <person name="Yan W."/>
            <person name="Fan B."/>
            <person name="Jiang Y."/>
            <person name="Adhikari A."/>
            <person name="Zheng C.-J."/>
            <person name="Schuster L."/>
            <person name="Cowan T.M."/>
            <person name="Smanski M.J."/>
            <person name="Chevrette M.G."/>
            <person name="De Carvalho L.P.S."/>
            <person name="Shen B."/>
        </authorList>
    </citation>
    <scope>NUCLEOTIDE SEQUENCE [LARGE SCALE GENOMIC DNA]</scope>
    <source>
        <strain evidence="5 6">NPDC053791</strain>
    </source>
</reference>
<evidence type="ECO:0000259" key="4">
    <source>
        <dbReference type="PROSITE" id="PS50837"/>
    </source>
</evidence>
<dbReference type="SUPFAM" id="SSF52540">
    <property type="entry name" value="P-loop containing nucleoside triphosphate hydrolases"/>
    <property type="match status" value="1"/>
</dbReference>
<comment type="caution">
    <text evidence="5">The sequence shown here is derived from an EMBL/GenBank/DDBJ whole genome shotgun (WGS) entry which is preliminary data.</text>
</comment>
<dbReference type="InterPro" id="IPR027417">
    <property type="entry name" value="P-loop_NTPase"/>
</dbReference>
<evidence type="ECO:0000256" key="1">
    <source>
        <dbReference type="ARBA" id="ARBA00022741"/>
    </source>
</evidence>
<feature type="region of interest" description="Disordered" evidence="3">
    <location>
        <begin position="30"/>
        <end position="52"/>
    </location>
</feature>
<evidence type="ECO:0000256" key="2">
    <source>
        <dbReference type="ARBA" id="ARBA00022840"/>
    </source>
</evidence>
<dbReference type="Pfam" id="PF05729">
    <property type="entry name" value="NACHT"/>
    <property type="match status" value="1"/>
</dbReference>
<organism evidence="5 6">
    <name type="scientific">Streptomyces roseoverticillatus</name>
    <dbReference type="NCBI Taxonomy" id="66429"/>
    <lineage>
        <taxon>Bacteria</taxon>
        <taxon>Bacillati</taxon>
        <taxon>Actinomycetota</taxon>
        <taxon>Actinomycetes</taxon>
        <taxon>Kitasatosporales</taxon>
        <taxon>Streptomycetaceae</taxon>
        <taxon>Streptomyces</taxon>
    </lineage>
</organism>
<dbReference type="PANTHER" id="PTHR46844:SF1">
    <property type="entry name" value="SLR5058 PROTEIN"/>
    <property type="match status" value="1"/>
</dbReference>
<dbReference type="PANTHER" id="PTHR46844">
    <property type="entry name" value="SLR5058 PROTEIN"/>
    <property type="match status" value="1"/>
</dbReference>
<proteinExistence type="predicted"/>
<dbReference type="Gene3D" id="3.80.10.10">
    <property type="entry name" value="Ribonuclease Inhibitor"/>
    <property type="match status" value="1"/>
</dbReference>
<dbReference type="SUPFAM" id="SSF52058">
    <property type="entry name" value="L domain-like"/>
    <property type="match status" value="1"/>
</dbReference>
<dbReference type="InterPro" id="IPR007111">
    <property type="entry name" value="NACHT_NTPase"/>
</dbReference>
<dbReference type="InterPro" id="IPR054547">
    <property type="entry name" value="NNH1"/>
</dbReference>
<gene>
    <name evidence="5" type="ORF">AB0L03_23295</name>
</gene>
<dbReference type="PROSITE" id="PS50837">
    <property type="entry name" value="NACHT"/>
    <property type="match status" value="1"/>
</dbReference>
<dbReference type="EMBL" id="JBFASG010000025">
    <property type="protein sequence ID" value="MEV4925711.1"/>
    <property type="molecule type" value="Genomic_DNA"/>
</dbReference>
<dbReference type="RefSeq" id="WP_366089327.1">
    <property type="nucleotide sequence ID" value="NZ_JBFASG010000025.1"/>
</dbReference>
<dbReference type="Gene3D" id="3.40.50.300">
    <property type="entry name" value="P-loop containing nucleotide triphosphate hydrolases"/>
    <property type="match status" value="1"/>
</dbReference>
<keyword evidence="6" id="KW-1185">Reference proteome</keyword>
<keyword evidence="1" id="KW-0547">Nucleotide-binding</keyword>
<evidence type="ECO:0000313" key="5">
    <source>
        <dbReference type="EMBL" id="MEV4925711.1"/>
    </source>
</evidence>
<protein>
    <submittedName>
        <fullName evidence="5">NACHT domain-containing protein</fullName>
    </submittedName>
</protein>
<evidence type="ECO:0000313" key="6">
    <source>
        <dbReference type="Proteomes" id="UP001552479"/>
    </source>
</evidence>
<name>A0ABV3IZ45_9ACTN</name>
<evidence type="ECO:0000256" key="3">
    <source>
        <dbReference type="SAM" id="MobiDB-lite"/>
    </source>
</evidence>
<dbReference type="Proteomes" id="UP001552479">
    <property type="component" value="Unassembled WGS sequence"/>
</dbReference>
<accession>A0ABV3IZ45</accession>